<evidence type="ECO:0000256" key="3">
    <source>
        <dbReference type="SAM" id="MobiDB-lite"/>
    </source>
</evidence>
<dbReference type="GO" id="GO:0006261">
    <property type="term" value="P:DNA-templated DNA replication"/>
    <property type="evidence" value="ECO:0007669"/>
    <property type="project" value="TreeGrafter"/>
</dbReference>
<dbReference type="GO" id="GO:0008623">
    <property type="term" value="C:CHRAC"/>
    <property type="evidence" value="ECO:0007669"/>
    <property type="project" value="TreeGrafter"/>
</dbReference>
<dbReference type="GeneID" id="88174400"/>
<feature type="domain" description="Transcription factor CBF/NF-Y/archaeal histone" evidence="4">
    <location>
        <begin position="55"/>
        <end position="117"/>
    </location>
</feature>
<organism evidence="5 6">
    <name type="scientific">Australozyma saopauloensis</name>
    <dbReference type="NCBI Taxonomy" id="291208"/>
    <lineage>
        <taxon>Eukaryota</taxon>
        <taxon>Fungi</taxon>
        <taxon>Dikarya</taxon>
        <taxon>Ascomycota</taxon>
        <taxon>Saccharomycotina</taxon>
        <taxon>Pichiomycetes</taxon>
        <taxon>Metschnikowiaceae</taxon>
        <taxon>Australozyma</taxon>
    </lineage>
</organism>
<sequence>MSLPIETSDMASETPEIQTQSVGPSSDIVAPEPDFVAMEAEEDEIMEDTEEVVKTLPLSKVKRIFKLDPEYSGAAASAAYATAVATELFVQYLAEQSAMIARTERRKKIQYKDVSAAANSQEALFFLSDTIPKTQVLGDAVKLKTINISTDDQTKLKAMEGEEPTAVSETIVEGGNIPIAAVNELPKGQSTLPFQVVPETKIKKAGLLDLMSNDEPATIVID</sequence>
<dbReference type="InterPro" id="IPR009072">
    <property type="entry name" value="Histone-fold"/>
</dbReference>
<gene>
    <name evidence="5" type="ORF">PUMCH_003336</name>
</gene>
<proteinExistence type="predicted"/>
<name>A0AAX4HBQ3_9ASCO</name>
<dbReference type="PANTHER" id="PTHR10252">
    <property type="entry name" value="HISTONE-LIKE TRANSCRIPTION FACTOR CCAAT-RELATED"/>
    <property type="match status" value="1"/>
</dbReference>
<dbReference type="RefSeq" id="XP_062878376.1">
    <property type="nucleotide sequence ID" value="XM_063022306.1"/>
</dbReference>
<dbReference type="KEGG" id="asau:88174400"/>
<dbReference type="Pfam" id="PF00808">
    <property type="entry name" value="CBFD_NFYB_HMF"/>
    <property type="match status" value="1"/>
</dbReference>
<protein>
    <recommendedName>
        <fullName evidence="4">Transcription factor CBF/NF-Y/archaeal histone domain-containing protein</fullName>
    </recommendedName>
</protein>
<dbReference type="GO" id="GO:0046982">
    <property type="term" value="F:protein heterodimerization activity"/>
    <property type="evidence" value="ECO:0007669"/>
    <property type="project" value="InterPro"/>
</dbReference>
<reference evidence="5 6" key="1">
    <citation type="submission" date="2023-10" db="EMBL/GenBank/DDBJ databases">
        <title>Draft Genome Sequence of Candida saopaulonensis from a very Premature Infant with Sepsis.</title>
        <authorList>
            <person name="Ning Y."/>
            <person name="Dai R."/>
            <person name="Xiao M."/>
            <person name="Xu Y."/>
            <person name="Yan Q."/>
            <person name="Zhang L."/>
        </authorList>
    </citation>
    <scope>NUCLEOTIDE SEQUENCE [LARGE SCALE GENOMIC DNA]</scope>
    <source>
        <strain evidence="5 6">19XY460</strain>
    </source>
</reference>
<dbReference type="InterPro" id="IPR050568">
    <property type="entry name" value="Transcr_DNA_Rep_Reg"/>
</dbReference>
<keyword evidence="6" id="KW-1185">Reference proteome</keyword>
<feature type="region of interest" description="Disordered" evidence="3">
    <location>
        <begin position="1"/>
        <end position="32"/>
    </location>
</feature>
<dbReference type="AlphaFoldDB" id="A0AAX4HBQ3"/>
<dbReference type="PANTHER" id="PTHR10252:SF151">
    <property type="entry name" value="DNA POLYMERASE EPSILON NONCATALYTIC SUBUNIT"/>
    <property type="match status" value="1"/>
</dbReference>
<evidence type="ECO:0000256" key="2">
    <source>
        <dbReference type="ARBA" id="ARBA00023242"/>
    </source>
</evidence>
<keyword evidence="2" id="KW-0539">Nucleus</keyword>
<comment type="subcellular location">
    <subcellularLocation>
        <location evidence="1">Nucleus</location>
    </subcellularLocation>
</comment>
<dbReference type="Gene3D" id="1.10.20.10">
    <property type="entry name" value="Histone, subunit A"/>
    <property type="match status" value="1"/>
</dbReference>
<dbReference type="Proteomes" id="UP001338582">
    <property type="component" value="Chromosome 4"/>
</dbReference>
<accession>A0AAX4HBQ3</accession>
<evidence type="ECO:0000313" key="5">
    <source>
        <dbReference type="EMBL" id="WPK25994.1"/>
    </source>
</evidence>
<dbReference type="SUPFAM" id="SSF47113">
    <property type="entry name" value="Histone-fold"/>
    <property type="match status" value="1"/>
</dbReference>
<evidence type="ECO:0000259" key="4">
    <source>
        <dbReference type="Pfam" id="PF00808"/>
    </source>
</evidence>
<dbReference type="EMBL" id="CP138897">
    <property type="protein sequence ID" value="WPK25994.1"/>
    <property type="molecule type" value="Genomic_DNA"/>
</dbReference>
<dbReference type="InterPro" id="IPR003958">
    <property type="entry name" value="CBFA_NFYB_domain"/>
</dbReference>
<evidence type="ECO:0000313" key="6">
    <source>
        <dbReference type="Proteomes" id="UP001338582"/>
    </source>
</evidence>
<feature type="compositionally biased region" description="Polar residues" evidence="3">
    <location>
        <begin position="9"/>
        <end position="24"/>
    </location>
</feature>
<evidence type="ECO:0000256" key="1">
    <source>
        <dbReference type="ARBA" id="ARBA00004123"/>
    </source>
</evidence>